<evidence type="ECO:0000313" key="6">
    <source>
        <dbReference type="EMBL" id="NYJ06230.1"/>
    </source>
</evidence>
<keyword evidence="3" id="KW-0472">Membrane</keyword>
<dbReference type="InterPro" id="IPR001107">
    <property type="entry name" value="Band_7"/>
</dbReference>
<comment type="similarity">
    <text evidence="2">Belongs to the band 7/mec-2 family. Flotillin subfamily.</text>
</comment>
<dbReference type="AlphaFoldDB" id="A0A853CEF3"/>
<dbReference type="PANTHER" id="PTHR13806:SF46">
    <property type="entry name" value="FLOTILLIN-1-RELATED"/>
    <property type="match status" value="1"/>
</dbReference>
<proteinExistence type="inferred from homology"/>
<dbReference type="GO" id="GO:0072659">
    <property type="term" value="P:protein localization to plasma membrane"/>
    <property type="evidence" value="ECO:0007669"/>
    <property type="project" value="TreeGrafter"/>
</dbReference>
<dbReference type="PANTHER" id="PTHR13806">
    <property type="entry name" value="FLOTILLIN-RELATED"/>
    <property type="match status" value="1"/>
</dbReference>
<dbReference type="InterPro" id="IPR027705">
    <property type="entry name" value="Flotillin_fam"/>
</dbReference>
<evidence type="ECO:0000256" key="2">
    <source>
        <dbReference type="ARBA" id="ARBA00007161"/>
    </source>
</evidence>
<sequence length="385" mass="40522">MFGYRVPAPSQAMLISGGKQRTADGTTLPFRIVVGHGAFVLPVFRKASFLTLAMRESVVNEECVSQQGIALRVSAVIAFKVGSDQASIAAAAQRFLDNQPQMDELTGQIFSGHLRSIIGSMTVEAIIRERQTLAENVLEASKVEMASLGLIVDSLQIKSIDDKDSGYIDALSAPQRAAVNQAAQIAQAVADQAAAQARQESDRNQAEYARQTAIARAQYQAEIDRAQQEAGQAGPLAAAQAQQAVLAEQAKVAARNAELREAQLQAEVVKPAQAEAERVRIAAEAQAAATRLAAEAAATSNRIALDQAIINQLPELVRAAAQGLQGANVTVLNGAEGINETVASMAAQGSAILRTVLDGLNNRGDVADRASANGRPVAERVQLEG</sequence>
<dbReference type="RefSeq" id="WP_179717194.1">
    <property type="nucleotide sequence ID" value="NZ_JACBZT010000001.1"/>
</dbReference>
<feature type="coiled-coil region" evidence="4">
    <location>
        <begin position="209"/>
        <end position="267"/>
    </location>
</feature>
<dbReference type="CDD" id="cd03399">
    <property type="entry name" value="SPFH_flotillin"/>
    <property type="match status" value="1"/>
</dbReference>
<gene>
    <name evidence="6" type="ORF">GGQ55_002508</name>
</gene>
<dbReference type="InterPro" id="IPR036013">
    <property type="entry name" value="Band_7/SPFH_dom_sf"/>
</dbReference>
<dbReference type="Proteomes" id="UP000541969">
    <property type="component" value="Unassembled WGS sequence"/>
</dbReference>
<name>A0A853CEF3_9ACTN</name>
<feature type="domain" description="Band 7" evidence="5">
    <location>
        <begin position="14"/>
        <end position="190"/>
    </location>
</feature>
<dbReference type="Pfam" id="PF01145">
    <property type="entry name" value="Band_7"/>
    <property type="match status" value="1"/>
</dbReference>
<accession>A0A853CEF3</accession>
<dbReference type="Gene3D" id="3.30.479.30">
    <property type="entry name" value="Band 7 domain"/>
    <property type="match status" value="1"/>
</dbReference>
<keyword evidence="4" id="KW-0175">Coiled coil</keyword>
<dbReference type="GO" id="GO:0002020">
    <property type="term" value="F:protease binding"/>
    <property type="evidence" value="ECO:0007669"/>
    <property type="project" value="TreeGrafter"/>
</dbReference>
<dbReference type="SUPFAM" id="SSF117892">
    <property type="entry name" value="Band 7/SPFH domain"/>
    <property type="match status" value="1"/>
</dbReference>
<comment type="caution">
    <text evidence="6">The sequence shown here is derived from an EMBL/GenBank/DDBJ whole genome shotgun (WGS) entry which is preliminary data.</text>
</comment>
<evidence type="ECO:0000256" key="1">
    <source>
        <dbReference type="ARBA" id="ARBA00004370"/>
    </source>
</evidence>
<dbReference type="GO" id="GO:0005886">
    <property type="term" value="C:plasma membrane"/>
    <property type="evidence" value="ECO:0007669"/>
    <property type="project" value="TreeGrafter"/>
</dbReference>
<evidence type="ECO:0000313" key="7">
    <source>
        <dbReference type="Proteomes" id="UP000541969"/>
    </source>
</evidence>
<comment type="subcellular location">
    <subcellularLocation>
        <location evidence="1">Membrane</location>
    </subcellularLocation>
</comment>
<evidence type="ECO:0000259" key="5">
    <source>
        <dbReference type="Pfam" id="PF01145"/>
    </source>
</evidence>
<protein>
    <submittedName>
        <fullName evidence="6">Putative membrane protein YqiK</fullName>
    </submittedName>
</protein>
<organism evidence="6 7">
    <name type="scientific">Petropleomorpha daqingensis</name>
    <dbReference type="NCBI Taxonomy" id="2026353"/>
    <lineage>
        <taxon>Bacteria</taxon>
        <taxon>Bacillati</taxon>
        <taxon>Actinomycetota</taxon>
        <taxon>Actinomycetes</taxon>
        <taxon>Geodermatophilales</taxon>
        <taxon>Geodermatophilaceae</taxon>
        <taxon>Petropleomorpha</taxon>
    </lineage>
</organism>
<evidence type="ECO:0000256" key="4">
    <source>
        <dbReference type="SAM" id="Coils"/>
    </source>
</evidence>
<reference evidence="6 7" key="1">
    <citation type="submission" date="2020-07" db="EMBL/GenBank/DDBJ databases">
        <title>Sequencing the genomes of 1000 actinobacteria strains.</title>
        <authorList>
            <person name="Klenk H.-P."/>
        </authorList>
    </citation>
    <scope>NUCLEOTIDE SEQUENCE [LARGE SCALE GENOMIC DNA]</scope>
    <source>
        <strain evidence="6 7">DSM 104001</strain>
    </source>
</reference>
<dbReference type="EMBL" id="JACBZT010000001">
    <property type="protein sequence ID" value="NYJ06230.1"/>
    <property type="molecule type" value="Genomic_DNA"/>
</dbReference>
<evidence type="ECO:0000256" key="3">
    <source>
        <dbReference type="ARBA" id="ARBA00023136"/>
    </source>
</evidence>
<keyword evidence="7" id="KW-1185">Reference proteome</keyword>